<dbReference type="GO" id="GO:0003857">
    <property type="term" value="F:(3S)-3-hydroxyacyl-CoA dehydrogenase (NAD+) activity"/>
    <property type="evidence" value="ECO:0007669"/>
    <property type="project" value="UniProtKB-EC"/>
</dbReference>
<evidence type="ECO:0000313" key="2">
    <source>
        <dbReference type="EMBL" id="CUR58289.1"/>
    </source>
</evidence>
<organism evidence="2">
    <name type="scientific">metagenome</name>
    <dbReference type="NCBI Taxonomy" id="256318"/>
    <lineage>
        <taxon>unclassified sequences</taxon>
        <taxon>metagenomes</taxon>
    </lineage>
</organism>
<dbReference type="GO" id="GO:0047015">
    <property type="term" value="F:3-hydroxy-2-methylbutyryl-CoA dehydrogenase activity"/>
    <property type="evidence" value="ECO:0007669"/>
    <property type="project" value="UniProtKB-EC"/>
</dbReference>
<dbReference type="InterPro" id="IPR036291">
    <property type="entry name" value="NAD(P)-bd_dom_sf"/>
</dbReference>
<dbReference type="PANTHER" id="PTHR43658">
    <property type="entry name" value="SHORT-CHAIN DEHYDROGENASE/REDUCTASE"/>
    <property type="match status" value="1"/>
</dbReference>
<dbReference type="Pfam" id="PF00106">
    <property type="entry name" value="adh_short"/>
    <property type="match status" value="1"/>
</dbReference>
<accession>A0A2P2C8G8</accession>
<dbReference type="AlphaFoldDB" id="A0A2P2C8G8"/>
<keyword evidence="1 2" id="KW-0560">Oxidoreductase</keyword>
<proteinExistence type="predicted"/>
<sequence length="262" mass="26741">MLGRMDINAASAIVTGGASGIGAAVARQLAAQGAIVVVADVQPDKGEALAAEIGGRFAQVDVTDTDQIVAAVELAGTLGPLRVLVNSAGIGPAQRTVGRDGTYASAHDLDLYKKVIAINLIGTFDAIRIAGTAMSLLEPTATGERGVIVNMASVAAFDGQIGQAAYSSSKGGIVGMTLPVARDLAAIAVRVNTVAPGLVDTPIYGEGEEAEAFKAKLGESVLFPKRLGQPDELASMVVECVRNSYLNGETVRVDGGIRMPPK</sequence>
<dbReference type="PROSITE" id="PS00061">
    <property type="entry name" value="ADH_SHORT"/>
    <property type="match status" value="1"/>
</dbReference>
<evidence type="ECO:0000256" key="1">
    <source>
        <dbReference type="ARBA" id="ARBA00023002"/>
    </source>
</evidence>
<dbReference type="PRINTS" id="PR00081">
    <property type="entry name" value="GDHRDH"/>
</dbReference>
<dbReference type="Gene3D" id="3.40.50.720">
    <property type="entry name" value="NAD(P)-binding Rossmann-like Domain"/>
    <property type="match status" value="1"/>
</dbReference>
<dbReference type="InterPro" id="IPR002347">
    <property type="entry name" value="SDR_fam"/>
</dbReference>
<dbReference type="EC" id="1.1.1.35" evidence="2"/>
<dbReference type="EC" id="1.1.1.178" evidence="2"/>
<reference evidence="2" key="1">
    <citation type="submission" date="2015-08" db="EMBL/GenBank/DDBJ databases">
        <authorList>
            <person name="Babu N.S."/>
            <person name="Beckwith C.J."/>
            <person name="Beseler K.G."/>
            <person name="Brison A."/>
            <person name="Carone J.V."/>
            <person name="Caskin T.P."/>
            <person name="Diamond M."/>
            <person name="Durham M.E."/>
            <person name="Foxe J.M."/>
            <person name="Go M."/>
            <person name="Henderson B.A."/>
            <person name="Jones I.B."/>
            <person name="McGettigan J.A."/>
            <person name="Micheletti S.J."/>
            <person name="Nasrallah M.E."/>
            <person name="Ortiz D."/>
            <person name="Piller C.R."/>
            <person name="Privatt S.R."/>
            <person name="Schneider S.L."/>
            <person name="Sharp S."/>
            <person name="Smith T.C."/>
            <person name="Stanton J.D."/>
            <person name="Ullery H.E."/>
            <person name="Wilson R.J."/>
            <person name="Serrano M.G."/>
            <person name="Buck G."/>
            <person name="Lee V."/>
            <person name="Wang Y."/>
            <person name="Carvalho R."/>
            <person name="Voegtly L."/>
            <person name="Shi R."/>
            <person name="Duckworth R."/>
            <person name="Johnson A."/>
            <person name="Loviza R."/>
            <person name="Walstead R."/>
            <person name="Shah Z."/>
            <person name="Kiflezghi M."/>
            <person name="Wade K."/>
            <person name="Ball S.L."/>
            <person name="Bradley K.W."/>
            <person name="Asai D.J."/>
            <person name="Bowman C.A."/>
            <person name="Russell D.A."/>
            <person name="Pope W.H."/>
            <person name="Jacobs-Sera D."/>
            <person name="Hendrix R.W."/>
            <person name="Hatfull G.F."/>
        </authorList>
    </citation>
    <scope>NUCLEOTIDE SEQUENCE</scope>
</reference>
<protein>
    <submittedName>
        <fullName evidence="2">3-hydroxyacyl-CoA dehydrogenase</fullName>
        <ecNumber evidence="2">1.1.1.178</ecNumber>
        <ecNumber evidence="2">1.1.1.35</ecNumber>
    </submittedName>
</protein>
<dbReference type="SUPFAM" id="SSF51735">
    <property type="entry name" value="NAD(P)-binding Rossmann-fold domains"/>
    <property type="match status" value="1"/>
</dbReference>
<dbReference type="PRINTS" id="PR00080">
    <property type="entry name" value="SDRFAMILY"/>
</dbReference>
<dbReference type="InterPro" id="IPR020904">
    <property type="entry name" value="Sc_DH/Rdtase_CS"/>
</dbReference>
<name>A0A2P2C8G8_9ZZZZ</name>
<dbReference type="PANTHER" id="PTHR43658:SF8">
    <property type="entry name" value="17-BETA-HYDROXYSTEROID DEHYDROGENASE 14-RELATED"/>
    <property type="match status" value="1"/>
</dbReference>
<gene>
    <name evidence="2" type="ORF">NOCA2490025</name>
</gene>
<dbReference type="EMBL" id="CZKA01000044">
    <property type="protein sequence ID" value="CUR58289.1"/>
    <property type="molecule type" value="Genomic_DNA"/>
</dbReference>